<protein>
    <submittedName>
        <fullName evidence="2">Uncharacterized protein</fullName>
    </submittedName>
</protein>
<accession>A0A7K1UFI0</accession>
<gene>
    <name evidence="2" type="ORF">GNZ21_02435</name>
</gene>
<dbReference type="Proteomes" id="UP000460157">
    <property type="component" value="Unassembled WGS sequence"/>
</dbReference>
<dbReference type="OrthoDB" id="4966572at2"/>
<evidence type="ECO:0000313" key="3">
    <source>
        <dbReference type="Proteomes" id="UP000460157"/>
    </source>
</evidence>
<keyword evidence="1" id="KW-0812">Transmembrane</keyword>
<organism evidence="2 3">
    <name type="scientific">Nesterenkonia alkaliphila</name>
    <dbReference type="NCBI Taxonomy" id="1463631"/>
    <lineage>
        <taxon>Bacteria</taxon>
        <taxon>Bacillati</taxon>
        <taxon>Actinomycetota</taxon>
        <taxon>Actinomycetes</taxon>
        <taxon>Micrococcales</taxon>
        <taxon>Micrococcaceae</taxon>
        <taxon>Nesterenkonia</taxon>
    </lineage>
</organism>
<reference evidence="2 3" key="1">
    <citation type="submission" date="2019-12" db="EMBL/GenBank/DDBJ databases">
        <title>Nesterenkonia muleiensis sp. nov., a novel actinobacterium isolated from sap of Populus euphratica.</title>
        <authorList>
            <person name="Wang R."/>
        </authorList>
    </citation>
    <scope>NUCLEOTIDE SEQUENCE [LARGE SCALE GENOMIC DNA]</scope>
    <source>
        <strain evidence="2 3">F10</strain>
    </source>
</reference>
<name>A0A7K1UFI0_9MICC</name>
<sequence>MPASSTGPAARISLLLGVAVTAVSFTALLIILGLYFAEARPHPGLYWAALWGFPAGFALMCGYLLATLRTRRRVALSD</sequence>
<evidence type="ECO:0000313" key="2">
    <source>
        <dbReference type="EMBL" id="MVT25230.1"/>
    </source>
</evidence>
<comment type="caution">
    <text evidence="2">The sequence shown here is derived from an EMBL/GenBank/DDBJ whole genome shotgun (WGS) entry which is preliminary data.</text>
</comment>
<keyword evidence="1" id="KW-0472">Membrane</keyword>
<keyword evidence="1" id="KW-1133">Transmembrane helix</keyword>
<keyword evidence="3" id="KW-1185">Reference proteome</keyword>
<dbReference type="AlphaFoldDB" id="A0A7K1UFI0"/>
<feature type="transmembrane region" description="Helical" evidence="1">
    <location>
        <begin position="48"/>
        <end position="66"/>
    </location>
</feature>
<evidence type="ECO:0000256" key="1">
    <source>
        <dbReference type="SAM" id="Phobius"/>
    </source>
</evidence>
<dbReference type="EMBL" id="WRPM01000017">
    <property type="protein sequence ID" value="MVT25230.1"/>
    <property type="molecule type" value="Genomic_DNA"/>
</dbReference>
<feature type="transmembrane region" description="Helical" evidence="1">
    <location>
        <begin position="12"/>
        <end position="36"/>
    </location>
</feature>
<proteinExistence type="predicted"/>
<dbReference type="RefSeq" id="WP_157321024.1">
    <property type="nucleotide sequence ID" value="NZ_BMFX01000024.1"/>
</dbReference>